<comment type="caution">
    <text evidence="10">The sequence shown here is derived from an EMBL/GenBank/DDBJ whole genome shotgun (WGS) entry which is preliminary data.</text>
</comment>
<evidence type="ECO:0000256" key="1">
    <source>
        <dbReference type="ARBA" id="ARBA00000085"/>
    </source>
</evidence>
<dbReference type="InterPro" id="IPR005467">
    <property type="entry name" value="His_kinase_dom"/>
</dbReference>
<comment type="catalytic activity">
    <reaction evidence="1">
        <text>ATP + protein L-histidine = ADP + protein N-phospho-L-histidine.</text>
        <dbReference type="EC" id="2.7.13.3"/>
    </reaction>
</comment>
<dbReference type="AlphaFoldDB" id="A0A6M1T996"/>
<name>A0A6M1T996_9BACT</name>
<proteinExistence type="predicted"/>
<evidence type="ECO:0000256" key="3">
    <source>
        <dbReference type="ARBA" id="ARBA00022553"/>
    </source>
</evidence>
<keyword evidence="11" id="KW-1185">Reference proteome</keyword>
<sequence length="310" mass="35307">MKLHNLLKRQLKKTIDDPGEYPEEVGELVDKVNQAYHDFDEDRHLLERSLEITSKEMVDRYKKIRGENEKLITIQQELQDKEKRLQSSLREKEALLVEVHHRVKNNLAAITGLLFLQMEMESNEQLATKLAEAQQRIQSMAMIHEMLYKSDSLSSIRIDKYLKLLVESLVDSYNTEEQQVNIEIQAKSLMLDIETAMPIALIVNELVTNSLKYAFPDGNKDDKITIKLLNGSNKKIRFIIADNGIGLADDVSLNNPDTVGFLLIQTFLNQLDGTVDVDTSEGTSFTFTIPFSALLKKRKSDALDLLSRAG</sequence>
<dbReference type="Pfam" id="PF07568">
    <property type="entry name" value="HisKA_2"/>
    <property type="match status" value="1"/>
</dbReference>
<evidence type="ECO:0000313" key="11">
    <source>
        <dbReference type="Proteomes" id="UP000479132"/>
    </source>
</evidence>
<accession>A0A6M1T996</accession>
<dbReference type="GO" id="GO:0005524">
    <property type="term" value="F:ATP binding"/>
    <property type="evidence" value="ECO:0007669"/>
    <property type="project" value="UniProtKB-KW"/>
</dbReference>
<evidence type="ECO:0000256" key="8">
    <source>
        <dbReference type="SAM" id="Coils"/>
    </source>
</evidence>
<feature type="coiled-coil region" evidence="8">
    <location>
        <begin position="64"/>
        <end position="143"/>
    </location>
</feature>
<evidence type="ECO:0000313" key="10">
    <source>
        <dbReference type="EMBL" id="NGP87604.1"/>
    </source>
</evidence>
<evidence type="ECO:0000256" key="4">
    <source>
        <dbReference type="ARBA" id="ARBA00022679"/>
    </source>
</evidence>
<keyword evidence="4" id="KW-0808">Transferase</keyword>
<dbReference type="GO" id="GO:0004673">
    <property type="term" value="F:protein histidine kinase activity"/>
    <property type="evidence" value="ECO:0007669"/>
    <property type="project" value="UniProtKB-EC"/>
</dbReference>
<reference evidence="10 11" key="1">
    <citation type="submission" date="2020-02" db="EMBL/GenBank/DDBJ databases">
        <title>Aliifodinibius halophilus 2W32, complete genome.</title>
        <authorList>
            <person name="Li Y."/>
            <person name="Wu S."/>
        </authorList>
    </citation>
    <scope>NUCLEOTIDE SEQUENCE [LARGE SCALE GENOMIC DNA]</scope>
    <source>
        <strain evidence="10 11">2W32</strain>
    </source>
</reference>
<keyword evidence="7" id="KW-0067">ATP-binding</keyword>
<dbReference type="Proteomes" id="UP000479132">
    <property type="component" value="Unassembled WGS sequence"/>
</dbReference>
<evidence type="ECO:0000256" key="2">
    <source>
        <dbReference type="ARBA" id="ARBA00012438"/>
    </source>
</evidence>
<dbReference type="Pfam" id="PF02518">
    <property type="entry name" value="HATPase_c"/>
    <property type="match status" value="1"/>
</dbReference>
<keyword evidence="6 10" id="KW-0418">Kinase</keyword>
<dbReference type="PANTHER" id="PTHR41523:SF8">
    <property type="entry name" value="ETHYLENE RESPONSE SENSOR PROTEIN"/>
    <property type="match status" value="1"/>
</dbReference>
<evidence type="ECO:0000256" key="7">
    <source>
        <dbReference type="ARBA" id="ARBA00022840"/>
    </source>
</evidence>
<dbReference type="EMBL" id="JAALLS010000004">
    <property type="protein sequence ID" value="NGP87604.1"/>
    <property type="molecule type" value="Genomic_DNA"/>
</dbReference>
<evidence type="ECO:0000256" key="5">
    <source>
        <dbReference type="ARBA" id="ARBA00022741"/>
    </source>
</evidence>
<dbReference type="SMART" id="SM00387">
    <property type="entry name" value="HATPase_c"/>
    <property type="match status" value="1"/>
</dbReference>
<dbReference type="InterPro" id="IPR011495">
    <property type="entry name" value="Sig_transdc_His_kin_sub2_dim/P"/>
</dbReference>
<feature type="domain" description="Histidine kinase" evidence="9">
    <location>
        <begin position="98"/>
        <end position="293"/>
    </location>
</feature>
<dbReference type="InterPro" id="IPR003594">
    <property type="entry name" value="HATPase_dom"/>
</dbReference>
<dbReference type="PROSITE" id="PS50109">
    <property type="entry name" value="HIS_KIN"/>
    <property type="match status" value="1"/>
</dbReference>
<dbReference type="Gene3D" id="3.30.565.10">
    <property type="entry name" value="Histidine kinase-like ATPase, C-terminal domain"/>
    <property type="match status" value="1"/>
</dbReference>
<evidence type="ECO:0000259" key="9">
    <source>
        <dbReference type="PROSITE" id="PS50109"/>
    </source>
</evidence>
<dbReference type="Gene3D" id="3.30.450.20">
    <property type="entry name" value="PAS domain"/>
    <property type="match status" value="1"/>
</dbReference>
<keyword evidence="3" id="KW-0597">Phosphoprotein</keyword>
<keyword evidence="8" id="KW-0175">Coiled coil</keyword>
<evidence type="ECO:0000256" key="6">
    <source>
        <dbReference type="ARBA" id="ARBA00022777"/>
    </source>
</evidence>
<keyword evidence="5" id="KW-0547">Nucleotide-binding</keyword>
<protein>
    <recommendedName>
        <fullName evidence="2">histidine kinase</fullName>
        <ecNumber evidence="2">2.7.13.3</ecNumber>
    </recommendedName>
</protein>
<dbReference type="InterPro" id="IPR036890">
    <property type="entry name" value="HATPase_C_sf"/>
</dbReference>
<dbReference type="SUPFAM" id="SSF55874">
    <property type="entry name" value="ATPase domain of HSP90 chaperone/DNA topoisomerase II/histidine kinase"/>
    <property type="match status" value="1"/>
</dbReference>
<dbReference type="RefSeq" id="WP_165266518.1">
    <property type="nucleotide sequence ID" value="NZ_JAALLS010000004.1"/>
</dbReference>
<dbReference type="PANTHER" id="PTHR41523">
    <property type="entry name" value="TWO-COMPONENT SYSTEM SENSOR PROTEIN"/>
    <property type="match status" value="1"/>
</dbReference>
<gene>
    <name evidence="10" type="ORF">G3569_04500</name>
</gene>
<dbReference type="EC" id="2.7.13.3" evidence="2"/>
<organism evidence="10 11">
    <name type="scientific">Fodinibius halophilus</name>
    <dbReference type="NCBI Taxonomy" id="1736908"/>
    <lineage>
        <taxon>Bacteria</taxon>
        <taxon>Pseudomonadati</taxon>
        <taxon>Balneolota</taxon>
        <taxon>Balneolia</taxon>
        <taxon>Balneolales</taxon>
        <taxon>Balneolaceae</taxon>
        <taxon>Fodinibius</taxon>
    </lineage>
</organism>